<keyword evidence="2" id="KW-1185">Reference proteome</keyword>
<evidence type="ECO:0000313" key="2">
    <source>
        <dbReference type="Proteomes" id="UP001210261"/>
    </source>
</evidence>
<proteinExistence type="predicted"/>
<reference evidence="1 2" key="1">
    <citation type="submission" date="2023-01" db="EMBL/GenBank/DDBJ databases">
        <title>Description of Helicobacter ibis sp. nov. isolated from faecal droppings of black-faced ibis (Theristicus melanopis).</title>
        <authorList>
            <person name="Lopez-Cantillo M."/>
            <person name="Vidal-Veuthey B."/>
            <person name="Mella A."/>
            <person name="De La Haba R."/>
            <person name="Collado L."/>
        </authorList>
    </citation>
    <scope>NUCLEOTIDE SEQUENCE [LARGE SCALE GENOMIC DNA]</scope>
    <source>
        <strain evidence="1 2">A82</strain>
    </source>
</reference>
<evidence type="ECO:0000313" key="1">
    <source>
        <dbReference type="EMBL" id="MDA3969411.1"/>
    </source>
</evidence>
<dbReference type="Gene3D" id="3.40.50.12580">
    <property type="match status" value="1"/>
</dbReference>
<organism evidence="1 2">
    <name type="scientific">Helicobacter ibis</name>
    <dbReference type="NCBI Taxonomy" id="2962633"/>
    <lineage>
        <taxon>Bacteria</taxon>
        <taxon>Pseudomonadati</taxon>
        <taxon>Campylobacterota</taxon>
        <taxon>Epsilonproteobacteria</taxon>
        <taxon>Campylobacterales</taxon>
        <taxon>Helicobacteraceae</taxon>
        <taxon>Helicobacter</taxon>
    </lineage>
</organism>
<sequence>MIDLVQEQINKFISITKKELESKLSNDRENIVIVSYYPTYRSQYGELIERLMERYNVIVVYSMKCNDEFEKKGHHSMFIPWRIVENNQTYYLNMDIPNIDLIITADEVGYLEGKIDKTFLSKTAKRIYLPHRLNGACGNLEYHTGVLVPSKRALEGFKEKDSNKLIKCGYPQLDYAIKNYTFKDTNTICYAPTLRYVEYDRKANVNIFAGLEILIIEWLLKNTTFNIVYRAHPLAFSNNHSYYKTILSRFRDEKRFSFNNSIGYDFFNNISFMITDWSSTSRLFSYTTLRPCLFFMPYPMNDSELANGEYVFSDLRASSLESLKKLMDNIDYKKEEARYKQMREDEVYNIGKSCEAILDYIGDILGG</sequence>
<dbReference type="InterPro" id="IPR043148">
    <property type="entry name" value="TagF_C"/>
</dbReference>
<dbReference type="Proteomes" id="UP001210261">
    <property type="component" value="Unassembled WGS sequence"/>
</dbReference>
<dbReference type="RefSeq" id="WP_271021767.1">
    <property type="nucleotide sequence ID" value="NZ_JAQHXR010000004.1"/>
</dbReference>
<dbReference type="Pfam" id="PF04464">
    <property type="entry name" value="Glyphos_transf"/>
    <property type="match status" value="1"/>
</dbReference>
<dbReference type="EMBL" id="JAQHXR010000004">
    <property type="protein sequence ID" value="MDA3969411.1"/>
    <property type="molecule type" value="Genomic_DNA"/>
</dbReference>
<comment type="caution">
    <text evidence="1">The sequence shown here is derived from an EMBL/GenBank/DDBJ whole genome shotgun (WGS) entry which is preliminary data.</text>
</comment>
<gene>
    <name evidence="1" type="ORF">PF021_06980</name>
</gene>
<protein>
    <submittedName>
        <fullName evidence="1">CDP-glycerol glycerophosphotransferase family protein</fullName>
    </submittedName>
</protein>
<dbReference type="InterPro" id="IPR007554">
    <property type="entry name" value="Glycerophosphate_synth"/>
</dbReference>
<name>A0ABT4VFD7_9HELI</name>
<accession>A0ABT4VFD7</accession>